<keyword evidence="3" id="KW-1185">Reference proteome</keyword>
<reference evidence="2" key="1">
    <citation type="submission" date="2020-05" db="EMBL/GenBank/DDBJ databases">
        <title>WGS assembly of Panicum virgatum.</title>
        <authorList>
            <person name="Lovell J.T."/>
            <person name="Jenkins J."/>
            <person name="Shu S."/>
            <person name="Juenger T.E."/>
            <person name="Schmutz J."/>
        </authorList>
    </citation>
    <scope>NUCLEOTIDE SEQUENCE</scope>
    <source>
        <strain evidence="2">AP13</strain>
    </source>
</reference>
<evidence type="ECO:0000313" key="2">
    <source>
        <dbReference type="EMBL" id="KAG2600098.1"/>
    </source>
</evidence>
<feature type="chain" id="PRO_5035828770" evidence="1">
    <location>
        <begin position="28"/>
        <end position="189"/>
    </location>
</feature>
<name>A0A8T0SSH1_PANVG</name>
<sequence length="189" mass="20568">MARRGGPGRVFLLALVLLLTLQTPASAAKKPCVILFQDFPANPFALLSTITNDILYEFSVIRGLALQIDDGFPTLLQKLPGVLRVSPGTLLRLRTTRSWDFLGLAENGRETPAWSSANLGADTIIGNIDTVMLQYHPLIVRSKVLLGQTNRALASPRVRQGPFFQELDQSPGSKVLQLPVSSTACRCSL</sequence>
<organism evidence="2 3">
    <name type="scientific">Panicum virgatum</name>
    <name type="common">Blackwell switchgrass</name>
    <dbReference type="NCBI Taxonomy" id="38727"/>
    <lineage>
        <taxon>Eukaryota</taxon>
        <taxon>Viridiplantae</taxon>
        <taxon>Streptophyta</taxon>
        <taxon>Embryophyta</taxon>
        <taxon>Tracheophyta</taxon>
        <taxon>Spermatophyta</taxon>
        <taxon>Magnoliopsida</taxon>
        <taxon>Liliopsida</taxon>
        <taxon>Poales</taxon>
        <taxon>Poaceae</taxon>
        <taxon>PACMAD clade</taxon>
        <taxon>Panicoideae</taxon>
        <taxon>Panicodae</taxon>
        <taxon>Paniceae</taxon>
        <taxon>Panicinae</taxon>
        <taxon>Panicum</taxon>
        <taxon>Panicum sect. Hiantes</taxon>
    </lineage>
</organism>
<dbReference type="EMBL" id="CM029045">
    <property type="protein sequence ID" value="KAG2600098.1"/>
    <property type="molecule type" value="Genomic_DNA"/>
</dbReference>
<protein>
    <submittedName>
        <fullName evidence="2">Uncharacterized protein</fullName>
    </submittedName>
</protein>
<keyword evidence="1" id="KW-0732">Signal</keyword>
<proteinExistence type="predicted"/>
<dbReference type="AlphaFoldDB" id="A0A8T0SSH1"/>
<gene>
    <name evidence="2" type="ORF">PVAP13_5KG496014</name>
</gene>
<feature type="signal peptide" evidence="1">
    <location>
        <begin position="1"/>
        <end position="27"/>
    </location>
</feature>
<accession>A0A8T0SSH1</accession>
<comment type="caution">
    <text evidence="2">The sequence shown here is derived from an EMBL/GenBank/DDBJ whole genome shotgun (WGS) entry which is preliminary data.</text>
</comment>
<evidence type="ECO:0000256" key="1">
    <source>
        <dbReference type="SAM" id="SignalP"/>
    </source>
</evidence>
<evidence type="ECO:0000313" key="3">
    <source>
        <dbReference type="Proteomes" id="UP000823388"/>
    </source>
</evidence>
<dbReference type="Proteomes" id="UP000823388">
    <property type="component" value="Chromosome 5K"/>
</dbReference>